<dbReference type="NCBIfam" id="TIGR01552">
    <property type="entry name" value="phd_fam"/>
    <property type="match status" value="1"/>
</dbReference>
<evidence type="ECO:0000313" key="4">
    <source>
        <dbReference type="EMBL" id="KXU39521.1"/>
    </source>
</evidence>
<dbReference type="AlphaFoldDB" id="A0A139SYL3"/>
<dbReference type="Pfam" id="PF02604">
    <property type="entry name" value="PhdYeFM_antitox"/>
    <property type="match status" value="1"/>
</dbReference>
<sequence length="84" mass="9666">MDIVSFTSLRVNLAHYLDKVDNDHTPVVITRQNDRKAVLIGYEDYMSFIETNYLMSNPVNAERINKGIEEVEAGLTQKHELIEV</sequence>
<dbReference type="InterPro" id="IPR036165">
    <property type="entry name" value="YefM-like_sf"/>
</dbReference>
<dbReference type="PANTHER" id="PTHR33713">
    <property type="entry name" value="ANTITOXIN YAFN-RELATED"/>
    <property type="match status" value="1"/>
</dbReference>
<name>A0A139SYL3_9GAMM</name>
<evidence type="ECO:0000256" key="1">
    <source>
        <dbReference type="ARBA" id="ARBA00009981"/>
    </source>
</evidence>
<evidence type="ECO:0000313" key="5">
    <source>
        <dbReference type="Proteomes" id="UP000072660"/>
    </source>
</evidence>
<reference evidence="4 5" key="1">
    <citation type="submission" date="2016-02" db="EMBL/GenBank/DDBJ databases">
        <authorList>
            <person name="Wen L."/>
            <person name="He K."/>
            <person name="Yang H."/>
        </authorList>
    </citation>
    <scope>NUCLEOTIDE SEQUENCE [LARGE SCALE GENOMIC DNA]</scope>
    <source>
        <strain evidence="4 5">CV58</strain>
    </source>
</reference>
<evidence type="ECO:0000256" key="2">
    <source>
        <dbReference type="RuleBase" id="RU362080"/>
    </source>
</evidence>
<gene>
    <name evidence="4" type="ORF">AXE65_00005</name>
    <name evidence="3" type="ORF">AXE65_07680</name>
</gene>
<dbReference type="PANTHER" id="PTHR33713:SF6">
    <property type="entry name" value="ANTITOXIN YEFM"/>
    <property type="match status" value="1"/>
</dbReference>
<organism evidence="4 5">
    <name type="scientific">Ventosimonas gracilis</name>
    <dbReference type="NCBI Taxonomy" id="1680762"/>
    <lineage>
        <taxon>Bacteria</taxon>
        <taxon>Pseudomonadati</taxon>
        <taxon>Pseudomonadota</taxon>
        <taxon>Gammaproteobacteria</taxon>
        <taxon>Pseudomonadales</taxon>
        <taxon>Ventosimonadaceae</taxon>
        <taxon>Ventosimonas</taxon>
    </lineage>
</organism>
<accession>A0A139SYL3</accession>
<dbReference type="InterPro" id="IPR006442">
    <property type="entry name" value="Antitoxin_Phd/YefM"/>
</dbReference>
<evidence type="ECO:0000313" key="3">
    <source>
        <dbReference type="EMBL" id="KXU34159.1"/>
    </source>
</evidence>
<dbReference type="RefSeq" id="WP_068386197.1">
    <property type="nucleotide sequence ID" value="NZ_LSZO01000001.1"/>
</dbReference>
<comment type="function">
    <text evidence="2">Antitoxin component of a type II toxin-antitoxin (TA) system.</text>
</comment>
<comment type="similarity">
    <text evidence="1 2">Belongs to the phD/YefM antitoxin family.</text>
</comment>
<dbReference type="SUPFAM" id="SSF143120">
    <property type="entry name" value="YefM-like"/>
    <property type="match status" value="1"/>
</dbReference>
<protein>
    <recommendedName>
        <fullName evidence="2">Antitoxin</fullName>
    </recommendedName>
</protein>
<dbReference type="Proteomes" id="UP000072660">
    <property type="component" value="Unassembled WGS sequence"/>
</dbReference>
<comment type="caution">
    <text evidence="4">The sequence shown here is derived from an EMBL/GenBank/DDBJ whole genome shotgun (WGS) entry which is preliminary data.</text>
</comment>
<dbReference type="OrthoDB" id="9802003at2"/>
<dbReference type="EMBL" id="LSZO01000218">
    <property type="protein sequence ID" value="KXU34159.1"/>
    <property type="molecule type" value="Genomic_DNA"/>
</dbReference>
<dbReference type="EMBL" id="LSZO01000001">
    <property type="protein sequence ID" value="KXU39521.1"/>
    <property type="molecule type" value="Genomic_DNA"/>
</dbReference>
<proteinExistence type="inferred from homology"/>
<dbReference type="Gene3D" id="3.40.1620.10">
    <property type="entry name" value="YefM-like domain"/>
    <property type="match status" value="1"/>
</dbReference>
<dbReference type="Gene3D" id="6.10.250.330">
    <property type="match status" value="1"/>
</dbReference>
<keyword evidence="5" id="KW-1185">Reference proteome</keyword>
<dbReference type="InterPro" id="IPR051405">
    <property type="entry name" value="phD/YefM_antitoxin"/>
</dbReference>